<evidence type="ECO:0000313" key="2">
    <source>
        <dbReference type="EMBL" id="WAI01084.1"/>
    </source>
</evidence>
<name>A0A9X9S391_METOG</name>
<dbReference type="InterPro" id="IPR011990">
    <property type="entry name" value="TPR-like_helical_dom_sf"/>
</dbReference>
<keyword evidence="1" id="KW-0812">Transmembrane</keyword>
<dbReference type="GeneID" id="76835792"/>
<dbReference type="RefSeq" id="WP_268186298.1">
    <property type="nucleotide sequence ID" value="NZ_CP113361.1"/>
</dbReference>
<feature type="transmembrane region" description="Helical" evidence="1">
    <location>
        <begin position="6"/>
        <end position="26"/>
    </location>
</feature>
<dbReference type="SUPFAM" id="SSF48439">
    <property type="entry name" value="Protein prenylyltransferase"/>
    <property type="match status" value="1"/>
</dbReference>
<dbReference type="AlphaFoldDB" id="A0A9X9S391"/>
<organism evidence="2 3">
    <name type="scientific">Methanogenium organophilum</name>
    <dbReference type="NCBI Taxonomy" id="2199"/>
    <lineage>
        <taxon>Archaea</taxon>
        <taxon>Methanobacteriati</taxon>
        <taxon>Methanobacteriota</taxon>
        <taxon>Stenosarchaea group</taxon>
        <taxon>Methanomicrobia</taxon>
        <taxon>Methanomicrobiales</taxon>
        <taxon>Methanomicrobiaceae</taxon>
        <taxon>Methanogenium</taxon>
    </lineage>
</organism>
<dbReference type="PANTHER" id="PTHR12558:SF13">
    <property type="entry name" value="CELL DIVISION CYCLE PROTEIN 27 HOMOLOG"/>
    <property type="match status" value="1"/>
</dbReference>
<dbReference type="Pfam" id="PF13181">
    <property type="entry name" value="TPR_8"/>
    <property type="match status" value="1"/>
</dbReference>
<dbReference type="PANTHER" id="PTHR12558">
    <property type="entry name" value="CELL DIVISION CYCLE 16,23,27"/>
    <property type="match status" value="1"/>
</dbReference>
<evidence type="ECO:0008006" key="4">
    <source>
        <dbReference type="Google" id="ProtNLM"/>
    </source>
</evidence>
<dbReference type="SMART" id="SM00028">
    <property type="entry name" value="TPR"/>
    <property type="match status" value="2"/>
</dbReference>
<reference evidence="2" key="1">
    <citation type="submission" date="2022-11" db="EMBL/GenBank/DDBJ databases">
        <title>Complete genome sequence of Methanogenium organophilum DSM 3596.</title>
        <authorList>
            <person name="Chen S.-C."/>
            <person name="Lai S.-J."/>
            <person name="You Y.-T."/>
        </authorList>
    </citation>
    <scope>NUCLEOTIDE SEQUENCE</scope>
    <source>
        <strain evidence="2">DSM 3596</strain>
    </source>
</reference>
<keyword evidence="1" id="KW-0472">Membrane</keyword>
<dbReference type="Proteomes" id="UP001163096">
    <property type="component" value="Chromosome"/>
</dbReference>
<keyword evidence="1" id="KW-1133">Transmembrane helix</keyword>
<keyword evidence="3" id="KW-1185">Reference proteome</keyword>
<proteinExistence type="predicted"/>
<accession>A0A9X9S391</accession>
<dbReference type="EMBL" id="CP113361">
    <property type="protein sequence ID" value="WAI01084.1"/>
    <property type="molecule type" value="Genomic_DNA"/>
</dbReference>
<dbReference type="InterPro" id="IPR019734">
    <property type="entry name" value="TPR_rpt"/>
</dbReference>
<evidence type="ECO:0000313" key="3">
    <source>
        <dbReference type="Proteomes" id="UP001163096"/>
    </source>
</evidence>
<gene>
    <name evidence="2" type="ORF">OU421_11780</name>
</gene>
<evidence type="ECO:0000256" key="1">
    <source>
        <dbReference type="SAM" id="Phobius"/>
    </source>
</evidence>
<dbReference type="KEGG" id="mou:OU421_11780"/>
<sequence>MSDGMLYRGGFVVLAIICCVMAVGCVDDGTISPDGMPSEKFLEPVNESQEYYDTLVLSDPDNAEAWFYRGLYYNDNCDQYYSNQYEEALISCNKAIELEPEYGPAWYLKGIILMNMNRHCESLPCFENATIYDPELALDAHNWYVYNEKICSQ</sequence>
<protein>
    <recommendedName>
        <fullName evidence="4">Tetratricopeptide repeat protein</fullName>
    </recommendedName>
</protein>
<dbReference type="Gene3D" id="1.25.40.10">
    <property type="entry name" value="Tetratricopeptide repeat domain"/>
    <property type="match status" value="1"/>
</dbReference>